<organism evidence="12 13">
    <name type="scientific">Phanerochaete carnosa (strain HHB-10118-sp)</name>
    <name type="common">White-rot fungus</name>
    <name type="synonym">Peniophora carnosa</name>
    <dbReference type="NCBI Taxonomy" id="650164"/>
    <lineage>
        <taxon>Eukaryota</taxon>
        <taxon>Fungi</taxon>
        <taxon>Dikarya</taxon>
        <taxon>Basidiomycota</taxon>
        <taxon>Agaricomycotina</taxon>
        <taxon>Agaricomycetes</taxon>
        <taxon>Polyporales</taxon>
        <taxon>Phanerochaetaceae</taxon>
        <taxon>Phanerochaete</taxon>
    </lineage>
</organism>
<comment type="subunit">
    <text evidence="2">Monomer.</text>
</comment>
<evidence type="ECO:0000256" key="7">
    <source>
        <dbReference type="RuleBase" id="RU000586"/>
    </source>
</evidence>
<dbReference type="RefSeq" id="XP_007395836.1">
    <property type="nucleotide sequence ID" value="XM_007395774.1"/>
</dbReference>
<dbReference type="Pfam" id="PF02799">
    <property type="entry name" value="NMT_C"/>
    <property type="match status" value="1"/>
</dbReference>
<dbReference type="Gene3D" id="3.40.630.30">
    <property type="match status" value="2"/>
</dbReference>
<dbReference type="STRING" id="650164.K5WYC8"/>
<dbReference type="HOGENOM" id="CLU_022882_2_0_1"/>
<dbReference type="PANTHER" id="PTHR11377:SF5">
    <property type="entry name" value="GLYCYLPEPTIDE N-TETRADECANOYLTRANSFERASE"/>
    <property type="match status" value="1"/>
</dbReference>
<keyword evidence="5 7" id="KW-0808">Transferase</keyword>
<dbReference type="Pfam" id="PF01233">
    <property type="entry name" value="NMT"/>
    <property type="match status" value="1"/>
</dbReference>
<reference evidence="12 13" key="1">
    <citation type="journal article" date="2012" name="BMC Genomics">
        <title>Comparative genomics of the white-rot fungi, Phanerochaete carnosa and P. chrysosporium, to elucidate the genetic basis of the distinct wood types they colonize.</title>
        <authorList>
            <person name="Suzuki H."/>
            <person name="MacDonald J."/>
            <person name="Syed K."/>
            <person name="Salamov A."/>
            <person name="Hori C."/>
            <person name="Aerts A."/>
            <person name="Henrissat B."/>
            <person name="Wiebenga A."/>
            <person name="vanKuyk P.A."/>
            <person name="Barry K."/>
            <person name="Lindquist E."/>
            <person name="LaButti K."/>
            <person name="Lapidus A."/>
            <person name="Lucas S."/>
            <person name="Coutinho P."/>
            <person name="Gong Y."/>
            <person name="Samejima M."/>
            <person name="Mahadevan R."/>
            <person name="Abou-Zaid M."/>
            <person name="de Vries R.P."/>
            <person name="Igarashi K."/>
            <person name="Yadav J.S."/>
            <person name="Grigoriev I.V."/>
            <person name="Master E.R."/>
        </authorList>
    </citation>
    <scope>NUCLEOTIDE SEQUENCE [LARGE SCALE GENOMIC DNA]</scope>
    <source>
        <strain evidence="12 13">HHB-10118-sp</strain>
    </source>
</reference>
<dbReference type="KEGG" id="pco:PHACADRAFT_256185"/>
<dbReference type="PROSITE" id="PS00976">
    <property type="entry name" value="NMT_2"/>
    <property type="match status" value="1"/>
</dbReference>
<dbReference type="AlphaFoldDB" id="K5WYC8"/>
<evidence type="ECO:0000256" key="5">
    <source>
        <dbReference type="ARBA" id="ARBA00022679"/>
    </source>
</evidence>
<feature type="region of interest" description="Disordered" evidence="9">
    <location>
        <begin position="1"/>
        <end position="68"/>
    </location>
</feature>
<sequence length="552" mass="62116">MSTSNGKARAVEIIEDDPEKQGSSESEDSEDELGDPSMPEASMPSTSSKKQKKKRAKALKALSALKGGKDKIPENIVNVVLDKVKETGQAPEADEATVRMALEQMKIKDVIQGKTGLYGKNKKDTGGHKFWSTQPVPQLGEDAPTSDGYIEPSRPASELPQEPHPLPKDFEWSTVDITDEAQLRELYELLCANYVEDDDASFRFQYSAEFLRWALMPPGYHKEWHVAVRVTSTKKLVAFIAGMPITLRVRDNVINASEVNFLCVHKKLRSKRLTPVLIKEVTRQCNLKGVFQALYTAGTLLPTPVSVCKYFHRCLNVPKLVNVRFTHVPQNQTLARMIRLNKVQDRPRLEKEGLREMEEKDVPEVTALYEAYMKRFGMAIILTEEEARHQFLSGRGIGPTEKESWRKPRDGQVVWTYVVENPQTHKITEFFSFYSLPSTIMNHPKYNVLNAAYLYYYATTTAFQPGADDDGLLKKRLEDLVGDALIVADQAKFDVFNALTLMDNVCFLQDLKFGAGDGLLNYYLYNWRTSSLAGLTSTGEFPAGRGVGVPML</sequence>
<dbReference type="Proteomes" id="UP000008370">
    <property type="component" value="Unassembled WGS sequence"/>
</dbReference>
<comment type="similarity">
    <text evidence="1 8">Belongs to the NMT family.</text>
</comment>
<dbReference type="EC" id="2.3.1.97" evidence="3 7"/>
<evidence type="ECO:0000259" key="11">
    <source>
        <dbReference type="Pfam" id="PF02799"/>
    </source>
</evidence>
<dbReference type="InterPro" id="IPR000903">
    <property type="entry name" value="NMT"/>
</dbReference>
<feature type="compositionally biased region" description="Acidic residues" evidence="9">
    <location>
        <begin position="25"/>
        <end position="34"/>
    </location>
</feature>
<evidence type="ECO:0000313" key="12">
    <source>
        <dbReference type="EMBL" id="EKM55512.1"/>
    </source>
</evidence>
<dbReference type="FunFam" id="3.40.630.30:FF:000042">
    <property type="entry name" value="Glycylpeptide N-tetradecanoyltransferase"/>
    <property type="match status" value="1"/>
</dbReference>
<feature type="domain" description="Glycylpeptide N-tetradecanoyltransferase C-terminal" evidence="11">
    <location>
        <begin position="322"/>
        <end position="539"/>
    </location>
</feature>
<comment type="function">
    <text evidence="7">Adds a myristoyl group to the N-terminal glycine residue of certain cellular proteins.</text>
</comment>
<dbReference type="OrthoDB" id="60315at2759"/>
<feature type="compositionally biased region" description="Basic residues" evidence="9">
    <location>
        <begin position="49"/>
        <end position="58"/>
    </location>
</feature>
<dbReference type="InParanoid" id="K5WYC8"/>
<dbReference type="GeneID" id="18916512"/>
<comment type="catalytic activity">
    <reaction evidence="7">
        <text>N-terminal glycyl-[protein] + tetradecanoyl-CoA = N-tetradecanoylglycyl-[protein] + CoA + H(+)</text>
        <dbReference type="Rhea" id="RHEA:15521"/>
        <dbReference type="Rhea" id="RHEA-COMP:12666"/>
        <dbReference type="Rhea" id="RHEA-COMP:12667"/>
        <dbReference type="ChEBI" id="CHEBI:15378"/>
        <dbReference type="ChEBI" id="CHEBI:57287"/>
        <dbReference type="ChEBI" id="CHEBI:57385"/>
        <dbReference type="ChEBI" id="CHEBI:64723"/>
        <dbReference type="ChEBI" id="CHEBI:133050"/>
        <dbReference type="EC" id="2.3.1.97"/>
    </reaction>
</comment>
<dbReference type="InterPro" id="IPR016181">
    <property type="entry name" value="Acyl_CoA_acyltransferase"/>
</dbReference>
<evidence type="ECO:0000256" key="9">
    <source>
        <dbReference type="SAM" id="MobiDB-lite"/>
    </source>
</evidence>
<dbReference type="InterPro" id="IPR022677">
    <property type="entry name" value="NMT_C"/>
</dbReference>
<evidence type="ECO:0000256" key="1">
    <source>
        <dbReference type="ARBA" id="ARBA00009469"/>
    </source>
</evidence>
<keyword evidence="13" id="KW-1185">Reference proteome</keyword>
<dbReference type="InterPro" id="IPR022678">
    <property type="entry name" value="NMT_CS"/>
</dbReference>
<dbReference type="GO" id="GO:0004379">
    <property type="term" value="F:glycylpeptide N-tetradecanoyltransferase activity"/>
    <property type="evidence" value="ECO:0007669"/>
    <property type="project" value="UniProtKB-EC"/>
</dbReference>
<gene>
    <name evidence="12" type="ORF">PHACADRAFT_256185</name>
</gene>
<dbReference type="PROSITE" id="PS00975">
    <property type="entry name" value="NMT_1"/>
    <property type="match status" value="1"/>
</dbReference>
<proteinExistence type="inferred from homology"/>
<evidence type="ECO:0000256" key="8">
    <source>
        <dbReference type="RuleBase" id="RU004178"/>
    </source>
</evidence>
<dbReference type="InterPro" id="IPR022676">
    <property type="entry name" value="NMT_N"/>
</dbReference>
<feature type="region of interest" description="Disordered" evidence="9">
    <location>
        <begin position="118"/>
        <end position="170"/>
    </location>
</feature>
<evidence type="ECO:0000313" key="13">
    <source>
        <dbReference type="Proteomes" id="UP000008370"/>
    </source>
</evidence>
<dbReference type="GO" id="GO:0005737">
    <property type="term" value="C:cytoplasm"/>
    <property type="evidence" value="ECO:0007669"/>
    <property type="project" value="TreeGrafter"/>
</dbReference>
<name>K5WYC8_PHACS</name>
<dbReference type="FunCoup" id="K5WYC8">
    <property type="interactions" value="638"/>
</dbReference>
<accession>K5WYC8</accession>
<evidence type="ECO:0000256" key="3">
    <source>
        <dbReference type="ARBA" id="ARBA00012923"/>
    </source>
</evidence>
<feature type="domain" description="Glycylpeptide N-tetradecanoyltransferase N-terminal" evidence="10">
    <location>
        <begin position="150"/>
        <end position="308"/>
    </location>
</feature>
<evidence type="ECO:0000256" key="4">
    <source>
        <dbReference type="ARBA" id="ARBA00022240"/>
    </source>
</evidence>
<evidence type="ECO:0000256" key="2">
    <source>
        <dbReference type="ARBA" id="ARBA00011245"/>
    </source>
</evidence>
<evidence type="ECO:0000259" key="10">
    <source>
        <dbReference type="Pfam" id="PF01233"/>
    </source>
</evidence>
<evidence type="ECO:0000256" key="6">
    <source>
        <dbReference type="ARBA" id="ARBA00023315"/>
    </source>
</evidence>
<protein>
    <recommendedName>
        <fullName evidence="4 7">Glycylpeptide N-tetradecanoyltransferase</fullName>
        <ecNumber evidence="3 7">2.3.1.97</ecNumber>
    </recommendedName>
</protein>
<dbReference type="EMBL" id="JH930472">
    <property type="protein sequence ID" value="EKM55512.1"/>
    <property type="molecule type" value="Genomic_DNA"/>
</dbReference>
<dbReference type="PANTHER" id="PTHR11377">
    <property type="entry name" value="N-MYRISTOYL TRANSFERASE"/>
    <property type="match status" value="1"/>
</dbReference>
<keyword evidence="6 7" id="KW-0012">Acyltransferase</keyword>
<dbReference type="SUPFAM" id="SSF55729">
    <property type="entry name" value="Acyl-CoA N-acyltransferases (Nat)"/>
    <property type="match status" value="2"/>
</dbReference>